<keyword evidence="8" id="KW-1185">Reference proteome</keyword>
<dbReference type="PANTHER" id="PTHR31313:SF81">
    <property type="entry name" value="TY1 ENHANCER ACTIVATOR"/>
    <property type="match status" value="1"/>
</dbReference>
<dbReference type="OrthoDB" id="2154091at2759"/>
<organism evidence="7 8">
    <name type="scientific">Imshaugia aleurites</name>
    <dbReference type="NCBI Taxonomy" id="172621"/>
    <lineage>
        <taxon>Eukaryota</taxon>
        <taxon>Fungi</taxon>
        <taxon>Dikarya</taxon>
        <taxon>Ascomycota</taxon>
        <taxon>Pezizomycotina</taxon>
        <taxon>Lecanoromycetes</taxon>
        <taxon>OSLEUM clade</taxon>
        <taxon>Lecanoromycetidae</taxon>
        <taxon>Lecanorales</taxon>
        <taxon>Lecanorineae</taxon>
        <taxon>Parmeliaceae</taxon>
        <taxon>Imshaugia</taxon>
    </lineage>
</organism>
<dbReference type="GO" id="GO:0046872">
    <property type="term" value="F:metal ion binding"/>
    <property type="evidence" value="ECO:0007669"/>
    <property type="project" value="UniProtKB-KW"/>
</dbReference>
<evidence type="ECO:0000256" key="3">
    <source>
        <dbReference type="ARBA" id="ARBA00023015"/>
    </source>
</evidence>
<accession>A0A8H3IT39</accession>
<keyword evidence="6" id="KW-0539">Nucleus</keyword>
<protein>
    <submittedName>
        <fullName evidence="7">Uncharacterized protein</fullName>
    </submittedName>
</protein>
<dbReference type="GO" id="GO:0003677">
    <property type="term" value="F:DNA binding"/>
    <property type="evidence" value="ECO:0007669"/>
    <property type="project" value="UniProtKB-KW"/>
</dbReference>
<reference evidence="7" key="1">
    <citation type="submission" date="2021-03" db="EMBL/GenBank/DDBJ databases">
        <authorList>
            <person name="Tagirdzhanova G."/>
        </authorList>
    </citation>
    <scope>NUCLEOTIDE SEQUENCE</scope>
</reference>
<evidence type="ECO:0000313" key="8">
    <source>
        <dbReference type="Proteomes" id="UP000664534"/>
    </source>
</evidence>
<sequence>MNDVLNEIYREKKKLEDPDILRRSLTRLSRDLVEWHNSVPLHLKFSPASVGMDGAAVPPPHTYTTSIMYYVLQILLHRPFVSEGHLQSALSTVALDSFSSCVAAADSIAQYLDSFNRAHTFNKPPYFLFYASYVSATIHVRIAAQKQLETNAYAYLRTCFLVFDMNAEETAAAAKAKRVIQQLMNRMGVILPEEGPLQSASADAQQNVILGSENATKTSNRNDDLQDDQLLDADLGTSQLPDWDFGDLDFDAVLQSFDQNPRANDSGSELQPTTIAQQSGEINNGPLDMLGESNISNAIGDASNQSFGNDILFGFDTPDPGDSY</sequence>
<evidence type="ECO:0000256" key="1">
    <source>
        <dbReference type="ARBA" id="ARBA00022723"/>
    </source>
</evidence>
<evidence type="ECO:0000256" key="4">
    <source>
        <dbReference type="ARBA" id="ARBA00023125"/>
    </source>
</evidence>
<dbReference type="Proteomes" id="UP000664534">
    <property type="component" value="Unassembled WGS sequence"/>
</dbReference>
<dbReference type="PANTHER" id="PTHR31313">
    <property type="entry name" value="TY1 ENHANCER ACTIVATOR"/>
    <property type="match status" value="1"/>
</dbReference>
<name>A0A8H3IT39_9LECA</name>
<keyword evidence="1" id="KW-0479">Metal-binding</keyword>
<evidence type="ECO:0000313" key="7">
    <source>
        <dbReference type="EMBL" id="CAF9930878.1"/>
    </source>
</evidence>
<evidence type="ECO:0000256" key="5">
    <source>
        <dbReference type="ARBA" id="ARBA00023163"/>
    </source>
</evidence>
<dbReference type="AlphaFoldDB" id="A0A8H3IT39"/>
<comment type="caution">
    <text evidence="7">The sequence shown here is derived from an EMBL/GenBank/DDBJ whole genome shotgun (WGS) entry which is preliminary data.</text>
</comment>
<proteinExistence type="predicted"/>
<dbReference type="CDD" id="cd12148">
    <property type="entry name" value="fungal_TF_MHR"/>
    <property type="match status" value="1"/>
</dbReference>
<dbReference type="EMBL" id="CAJPDT010000059">
    <property type="protein sequence ID" value="CAF9930878.1"/>
    <property type="molecule type" value="Genomic_DNA"/>
</dbReference>
<keyword evidence="3" id="KW-0805">Transcription regulation</keyword>
<evidence type="ECO:0000256" key="6">
    <source>
        <dbReference type="ARBA" id="ARBA00023242"/>
    </source>
</evidence>
<keyword evidence="5" id="KW-0804">Transcription</keyword>
<keyword evidence="4" id="KW-0238">DNA-binding</keyword>
<evidence type="ECO:0000256" key="2">
    <source>
        <dbReference type="ARBA" id="ARBA00022833"/>
    </source>
</evidence>
<dbReference type="InterPro" id="IPR051615">
    <property type="entry name" value="Transcr_Regulatory_Elem"/>
</dbReference>
<gene>
    <name evidence="7" type="ORF">IMSHALPRED_008304</name>
</gene>
<keyword evidence="2" id="KW-0862">Zinc</keyword>